<evidence type="ECO:0000313" key="1">
    <source>
        <dbReference type="EMBL" id="RIA90701.1"/>
    </source>
</evidence>
<proteinExistence type="predicted"/>
<sequence>MAWLRNKLRLNNTQYSVNTVFFTVTAEQVNEQEGPQSIVQAPLQELSKGLAKLQLVVAELQEPVLEQVPQVIAQGRVPVQPGDVTSRFKTPAKTAAEKVKSIQANQKKLDFILEEIIGEKS</sequence>
<dbReference type="AlphaFoldDB" id="A0A397T6G1"/>
<gene>
    <name evidence="1" type="ORF">C1645_805591</name>
</gene>
<dbReference type="EMBL" id="QKYT01000173">
    <property type="protein sequence ID" value="RIA90701.1"/>
    <property type="molecule type" value="Genomic_DNA"/>
</dbReference>
<name>A0A397T6G1_9GLOM</name>
<organism evidence="1 2">
    <name type="scientific">Glomus cerebriforme</name>
    <dbReference type="NCBI Taxonomy" id="658196"/>
    <lineage>
        <taxon>Eukaryota</taxon>
        <taxon>Fungi</taxon>
        <taxon>Fungi incertae sedis</taxon>
        <taxon>Mucoromycota</taxon>
        <taxon>Glomeromycotina</taxon>
        <taxon>Glomeromycetes</taxon>
        <taxon>Glomerales</taxon>
        <taxon>Glomeraceae</taxon>
        <taxon>Glomus</taxon>
    </lineage>
</organism>
<protein>
    <submittedName>
        <fullName evidence="1">Uncharacterized protein</fullName>
    </submittedName>
</protein>
<dbReference type="Proteomes" id="UP000265703">
    <property type="component" value="Unassembled WGS sequence"/>
</dbReference>
<evidence type="ECO:0000313" key="2">
    <source>
        <dbReference type="Proteomes" id="UP000265703"/>
    </source>
</evidence>
<reference evidence="1 2" key="1">
    <citation type="submission" date="2018-06" db="EMBL/GenBank/DDBJ databases">
        <title>Comparative genomics reveals the genomic features of Rhizophagus irregularis, R. cerebriforme, R. diaphanum and Gigaspora rosea, and their symbiotic lifestyle signature.</title>
        <authorList>
            <person name="Morin E."/>
            <person name="San Clemente H."/>
            <person name="Chen E.C.H."/>
            <person name="De La Providencia I."/>
            <person name="Hainaut M."/>
            <person name="Kuo A."/>
            <person name="Kohler A."/>
            <person name="Murat C."/>
            <person name="Tang N."/>
            <person name="Roy S."/>
            <person name="Loubradou J."/>
            <person name="Henrissat B."/>
            <person name="Grigoriev I.V."/>
            <person name="Corradi N."/>
            <person name="Roux C."/>
            <person name="Martin F.M."/>
        </authorList>
    </citation>
    <scope>NUCLEOTIDE SEQUENCE [LARGE SCALE GENOMIC DNA]</scope>
    <source>
        <strain evidence="1 2">DAOM 227022</strain>
    </source>
</reference>
<keyword evidence="2" id="KW-1185">Reference proteome</keyword>
<accession>A0A397T6G1</accession>
<comment type="caution">
    <text evidence="1">The sequence shown here is derived from an EMBL/GenBank/DDBJ whole genome shotgun (WGS) entry which is preliminary data.</text>
</comment>